<evidence type="ECO:0000313" key="1">
    <source>
        <dbReference type="EMBL" id="MBW4468567.1"/>
    </source>
</evidence>
<proteinExistence type="predicted"/>
<comment type="caution">
    <text evidence="1">The sequence shown here is derived from an EMBL/GenBank/DDBJ whole genome shotgun (WGS) entry which is preliminary data.</text>
</comment>
<organism evidence="1 2">
    <name type="scientific">Pegethrix bostrychoides GSE-TBD4-15B</name>
    <dbReference type="NCBI Taxonomy" id="2839662"/>
    <lineage>
        <taxon>Bacteria</taxon>
        <taxon>Bacillati</taxon>
        <taxon>Cyanobacteriota</taxon>
        <taxon>Cyanophyceae</taxon>
        <taxon>Oculatellales</taxon>
        <taxon>Oculatellaceae</taxon>
        <taxon>Pegethrix</taxon>
    </lineage>
</organism>
<evidence type="ECO:0000313" key="2">
    <source>
        <dbReference type="Proteomes" id="UP000707356"/>
    </source>
</evidence>
<name>A0A951PFQ3_9CYAN</name>
<dbReference type="EMBL" id="JAHHHV010000091">
    <property type="protein sequence ID" value="MBW4468567.1"/>
    <property type="molecule type" value="Genomic_DNA"/>
</dbReference>
<dbReference type="Proteomes" id="UP000707356">
    <property type="component" value="Unassembled WGS sequence"/>
</dbReference>
<dbReference type="AlphaFoldDB" id="A0A951PFQ3"/>
<dbReference type="PROSITE" id="PS51257">
    <property type="entry name" value="PROKAR_LIPOPROTEIN"/>
    <property type="match status" value="1"/>
</dbReference>
<sequence length="256" mass="27369">MNNFRRTSAQLMARWIRPSSVCMGMLLVLLTSGCQTIPGWLNSQSSQSVTLTISQVSPGTGGSYRISGNSTLPNATQLTVAAIRYLNLGANAADSSTPPTYVILDRQMAVVQAGTWDSRLNLWQPSATGQLQETWQTDSATSATRSSVIPDPSVTFLATLDPPRQKANLKQQIESLSPIAQTELSRFTSDGELYIQASQVMAIPPPQSHAAIPNRAAPQLVSVPVTKPSADSTADSTAAAPTRSIDQLVLPNAMFR</sequence>
<evidence type="ECO:0008006" key="3">
    <source>
        <dbReference type="Google" id="ProtNLM"/>
    </source>
</evidence>
<reference evidence="1" key="2">
    <citation type="journal article" date="2022" name="Microbiol. Resour. Announc.">
        <title>Metagenome Sequencing to Explore Phylogenomics of Terrestrial Cyanobacteria.</title>
        <authorList>
            <person name="Ward R.D."/>
            <person name="Stajich J.E."/>
            <person name="Johansen J.R."/>
            <person name="Huntemann M."/>
            <person name="Clum A."/>
            <person name="Foster B."/>
            <person name="Foster B."/>
            <person name="Roux S."/>
            <person name="Palaniappan K."/>
            <person name="Varghese N."/>
            <person name="Mukherjee S."/>
            <person name="Reddy T.B.K."/>
            <person name="Daum C."/>
            <person name="Copeland A."/>
            <person name="Chen I.A."/>
            <person name="Ivanova N.N."/>
            <person name="Kyrpides N.C."/>
            <person name="Shapiro N."/>
            <person name="Eloe-Fadrosh E.A."/>
            <person name="Pietrasiak N."/>
        </authorList>
    </citation>
    <scope>NUCLEOTIDE SEQUENCE</scope>
    <source>
        <strain evidence="1">GSE-TBD4-15B</strain>
    </source>
</reference>
<accession>A0A951PFQ3</accession>
<reference evidence="1" key="1">
    <citation type="submission" date="2021-05" db="EMBL/GenBank/DDBJ databases">
        <authorList>
            <person name="Pietrasiak N."/>
            <person name="Ward R."/>
            <person name="Stajich J.E."/>
            <person name="Kurbessoian T."/>
        </authorList>
    </citation>
    <scope>NUCLEOTIDE SEQUENCE</scope>
    <source>
        <strain evidence="1">GSE-TBD4-15B</strain>
    </source>
</reference>
<protein>
    <recommendedName>
        <fullName evidence="3">Lipoprotein</fullName>
    </recommendedName>
</protein>
<gene>
    <name evidence="1" type="ORF">KME07_24345</name>
</gene>